<evidence type="ECO:0000313" key="2">
    <source>
        <dbReference type="EMBL" id="MBC5634838.1"/>
    </source>
</evidence>
<evidence type="ECO:0008006" key="4">
    <source>
        <dbReference type="Google" id="ProtNLM"/>
    </source>
</evidence>
<comment type="caution">
    <text evidence="2">The sequence shown here is derived from an EMBL/GenBank/DDBJ whole genome shotgun (WGS) entry which is preliminary data.</text>
</comment>
<dbReference type="EMBL" id="JACOOJ010000051">
    <property type="protein sequence ID" value="MBC5634838.1"/>
    <property type="molecule type" value="Genomic_DNA"/>
</dbReference>
<feature type="signal peptide" evidence="1">
    <location>
        <begin position="1"/>
        <end position="24"/>
    </location>
</feature>
<protein>
    <recommendedName>
        <fullName evidence="4">S-layer protein</fullName>
    </recommendedName>
</protein>
<reference evidence="2 3" key="1">
    <citation type="submission" date="2020-08" db="EMBL/GenBank/DDBJ databases">
        <title>Genome public.</title>
        <authorList>
            <person name="Liu C."/>
            <person name="Sun Q."/>
        </authorList>
    </citation>
    <scope>NUCLEOTIDE SEQUENCE [LARGE SCALE GENOMIC DNA]</scope>
    <source>
        <strain evidence="2 3">NSJ-79</strain>
    </source>
</reference>
<dbReference type="Proteomes" id="UP000651475">
    <property type="component" value="Unassembled WGS sequence"/>
</dbReference>
<accession>A0ABR7DVU7</accession>
<gene>
    <name evidence="2" type="ORF">H8S65_19015</name>
</gene>
<keyword evidence="1" id="KW-0732">Signal</keyword>
<feature type="chain" id="PRO_5047209403" description="S-layer protein" evidence="1">
    <location>
        <begin position="25"/>
        <end position="847"/>
    </location>
</feature>
<name>A0ABR7DVU7_9BACT</name>
<proteinExistence type="predicted"/>
<feature type="non-terminal residue" evidence="2">
    <location>
        <position position="847"/>
    </location>
</feature>
<organism evidence="2 3">
    <name type="scientific">Parabacteroides hominis</name>
    <dbReference type="NCBI Taxonomy" id="2763057"/>
    <lineage>
        <taxon>Bacteria</taxon>
        <taxon>Pseudomonadati</taxon>
        <taxon>Bacteroidota</taxon>
        <taxon>Bacteroidia</taxon>
        <taxon>Bacteroidales</taxon>
        <taxon>Tannerellaceae</taxon>
        <taxon>Parabacteroides</taxon>
    </lineage>
</organism>
<evidence type="ECO:0000313" key="3">
    <source>
        <dbReference type="Proteomes" id="UP000651475"/>
    </source>
</evidence>
<keyword evidence="3" id="KW-1185">Reference proteome</keyword>
<evidence type="ECO:0000256" key="1">
    <source>
        <dbReference type="SAM" id="SignalP"/>
    </source>
</evidence>
<sequence>MNKRFSTLLATALVAGGLSFNAAATSYLPSTVDNGSVKEGVNAYLKAGDNYLAVKADGNLEIITSTDLNGTNLSSALWTIKAVPTTTVTGTTYAYQFTNKGTGQLLSIELKSNKADTGKENLKIEAGNTNWGWDSENGLYALTADSVFWIDGKDLKADKGTTVGVVTSAITYGEVAVDAKIGMTADDFAALVKDGKLYFNGEDVSAGQKNVLTANKWTAESYKIATEGFAGESSPVDVLYLTNGEKVAGYDNALAKTDNKKKYLVVDHSFYNAPANTLNILSVDTLSFDPTTTAADGTTVKINARTAHNGKHHPFAAAFKAEYYIANDSIVLTSLYQPASILVTTTLDKLAMPTYSTLEAVTNLVKAIKSFYEGGTTGKPAANATFAEATFNESFAYEASKPTTGADLIEAAEKQIKETKDAEDATDAQKEKLATEKADANALIAAIKGLKVVTATTGAAVPAVVTTDKYKDGSNFEDGLTALNIAKADKQIVVRKLSDTKVVTIAGKDDASNLIALIQPYATKPGIGGDAEIAEGLYYIINAEKEKSAGVANEYYGLYFDASPVNPANYVAKTQAFNPFAQFVVSKAAGVDKGNYTIENRATTDAKWQGVTNVVDKDNNIFVIGGDTIQLVAAEDVDADNAYIGYKYITANDAKNNKFTITSAADVLEGQSIVMTKDSTLKVATPEGEVLYTLVPSAEEEYGVEDALAKVTYTIMDADSAFIIKNAAGQYVFSNGKYATKNGTPVQFTMIAVDADSTYVLYDEENSKKLVVSTQYKTISGENAKTARNDMFIVKPQSAPASYKSLPKHVRIQAINGDYATVNGANQGIAVREGDLKADAYSNLDFI</sequence>